<feature type="domain" description="Lipid/polyisoprenoid-binding YceI-like" evidence="1">
    <location>
        <begin position="6"/>
        <end position="167"/>
    </location>
</feature>
<dbReference type="InterPro" id="IPR007372">
    <property type="entry name" value="Lipid/polyisoprenoid-bd_YceI"/>
</dbReference>
<accession>A0A2W5W377</accession>
<comment type="caution">
    <text evidence="2">The sequence shown here is derived from an EMBL/GenBank/DDBJ whole genome shotgun (WGS) entry which is preliminary data.</text>
</comment>
<organism evidence="2 3">
    <name type="scientific">Archangium gephyra</name>
    <dbReference type="NCBI Taxonomy" id="48"/>
    <lineage>
        <taxon>Bacteria</taxon>
        <taxon>Pseudomonadati</taxon>
        <taxon>Myxococcota</taxon>
        <taxon>Myxococcia</taxon>
        <taxon>Myxococcales</taxon>
        <taxon>Cystobacterineae</taxon>
        <taxon>Archangiaceae</taxon>
        <taxon>Archangium</taxon>
    </lineage>
</organism>
<dbReference type="AlphaFoldDB" id="A0A2W5W377"/>
<dbReference type="Gene3D" id="2.40.128.110">
    <property type="entry name" value="Lipid/polyisoprenoid-binding, YceI-like"/>
    <property type="match status" value="1"/>
</dbReference>
<evidence type="ECO:0000259" key="1">
    <source>
        <dbReference type="SMART" id="SM00867"/>
    </source>
</evidence>
<protein>
    <recommendedName>
        <fullName evidence="1">Lipid/polyisoprenoid-binding YceI-like domain-containing protein</fullName>
    </recommendedName>
</protein>
<proteinExistence type="predicted"/>
<dbReference type="Pfam" id="PF04264">
    <property type="entry name" value="YceI"/>
    <property type="match status" value="1"/>
</dbReference>
<dbReference type="Proteomes" id="UP000249061">
    <property type="component" value="Unassembled WGS sequence"/>
</dbReference>
<name>A0A2W5W377_9BACT</name>
<sequence>MFCMARYDATNAKVFVFTFKDGLLSAMAHDLKLELTRFTIDLDETSARGEFDTSSIKVITPMKEGAEHPSLLPTALYGEIEKNARNDVLNAKKYPQVPFVSTVVNATEVIGQLTLAGTLRTVRGTRTGTTAEFKLDVRDFGIKPFSAMLGALKVKPEVVVKVELRGA</sequence>
<dbReference type="SMART" id="SM00867">
    <property type="entry name" value="YceI"/>
    <property type="match status" value="1"/>
</dbReference>
<dbReference type="EMBL" id="QFQP01000002">
    <property type="protein sequence ID" value="PZR17611.1"/>
    <property type="molecule type" value="Genomic_DNA"/>
</dbReference>
<dbReference type="InterPro" id="IPR036761">
    <property type="entry name" value="TTHA0802/YceI-like_sf"/>
</dbReference>
<reference evidence="2 3" key="1">
    <citation type="submission" date="2017-08" db="EMBL/GenBank/DDBJ databases">
        <title>Infants hospitalized years apart are colonized by the same room-sourced microbial strains.</title>
        <authorList>
            <person name="Brooks B."/>
            <person name="Olm M.R."/>
            <person name="Firek B.A."/>
            <person name="Baker R."/>
            <person name="Thomas B.C."/>
            <person name="Morowitz M.J."/>
            <person name="Banfield J.F."/>
        </authorList>
    </citation>
    <scope>NUCLEOTIDE SEQUENCE [LARGE SCALE GENOMIC DNA]</scope>
    <source>
        <strain evidence="2">S2_003_000_R2_14</strain>
    </source>
</reference>
<evidence type="ECO:0000313" key="3">
    <source>
        <dbReference type="Proteomes" id="UP000249061"/>
    </source>
</evidence>
<dbReference type="SUPFAM" id="SSF101874">
    <property type="entry name" value="YceI-like"/>
    <property type="match status" value="1"/>
</dbReference>
<evidence type="ECO:0000313" key="2">
    <source>
        <dbReference type="EMBL" id="PZR17611.1"/>
    </source>
</evidence>
<gene>
    <name evidence="2" type="ORF">DI536_04665</name>
</gene>